<dbReference type="PANTHER" id="PTHR24292">
    <property type="entry name" value="CYTOCHROME P450"/>
    <property type="match status" value="1"/>
</dbReference>
<comment type="subcellular location">
    <subcellularLocation>
        <location evidence="3">Endoplasmic reticulum membrane</location>
        <topology evidence="3">Peripheral membrane protein</topology>
    </subcellularLocation>
    <subcellularLocation>
        <location evidence="2">Microsome membrane</location>
        <topology evidence="2">Peripheral membrane protein</topology>
    </subcellularLocation>
</comment>
<dbReference type="GO" id="GO:0020037">
    <property type="term" value="F:heme binding"/>
    <property type="evidence" value="ECO:0007669"/>
    <property type="project" value="InterPro"/>
</dbReference>
<sequence length="524" mass="60711">MDLFDLLPISIDSHILLLSIIALILYYIYSKHNYWKNRGVACGSTLRLWLQLFGILIGKIPFWEWARDQYDALPQHKFCGTFTYGRPTLLIRDPELIKVCLVKSFSSLHDRCSEPDPVYDQLSSNLFQMVGEKWHQVRQKVAPAFSPLKLRIMYQTLRECARELDLYMQSMCAETGETEICVKYLMTNYTMDVIGACAMGIKCNAIQDPECQFKKIVDQMMCYDLRRNVYFLLEIISPKLPRLLRFKAIHKEVEEFFRSVVRDTMEMKKRDANRASARKDFLQILMNLRDCEQAATAECTTGALEADGTLFCEDILVGMMSVFLSAGFEPVACTVTFCLYELARHPEIQQRLHEEIKRVTGGNIDDINYDDLRKLSYMEQVIDETLRKYPVFPCIERICNERFILPETSLVIEEGTIFFVPTISLHHDPRFFPNPDEFDPNRFAEQNIDKIIPGSYLPFGDGPRCCIASRMAIMMIKTMLTTMILSYNISPCALTPERIEFDRSRYALSPPKAGLMLRIQKRKS</sequence>
<dbReference type="FunFam" id="1.10.630.10:FF:000042">
    <property type="entry name" value="Cytochrome P450"/>
    <property type="match status" value="1"/>
</dbReference>
<keyword evidence="15" id="KW-1133">Transmembrane helix</keyword>
<dbReference type="PROSITE" id="PS00086">
    <property type="entry name" value="CYTOCHROME_P450"/>
    <property type="match status" value="1"/>
</dbReference>
<dbReference type="GO" id="GO:0004497">
    <property type="term" value="F:monooxygenase activity"/>
    <property type="evidence" value="ECO:0007669"/>
    <property type="project" value="UniProtKB-KW"/>
</dbReference>
<dbReference type="AlphaFoldDB" id="A0A9P0AD91"/>
<keyword evidence="6 13" id="KW-0479">Metal-binding</keyword>
<dbReference type="GO" id="GO:0005506">
    <property type="term" value="F:iron ion binding"/>
    <property type="evidence" value="ECO:0007669"/>
    <property type="project" value="InterPro"/>
</dbReference>
<organism evidence="16 17">
    <name type="scientific">Bemisia tabaci</name>
    <name type="common">Sweetpotato whitefly</name>
    <name type="synonym">Aleurodes tabaci</name>
    <dbReference type="NCBI Taxonomy" id="7038"/>
    <lineage>
        <taxon>Eukaryota</taxon>
        <taxon>Metazoa</taxon>
        <taxon>Ecdysozoa</taxon>
        <taxon>Arthropoda</taxon>
        <taxon>Hexapoda</taxon>
        <taxon>Insecta</taxon>
        <taxon>Pterygota</taxon>
        <taxon>Neoptera</taxon>
        <taxon>Paraneoptera</taxon>
        <taxon>Hemiptera</taxon>
        <taxon>Sternorrhyncha</taxon>
        <taxon>Aleyrodoidea</taxon>
        <taxon>Aleyrodidae</taxon>
        <taxon>Aleyrodinae</taxon>
        <taxon>Bemisia</taxon>
    </lineage>
</organism>
<feature type="binding site" description="axial binding residue" evidence="13">
    <location>
        <position position="466"/>
    </location>
    <ligand>
        <name>heme</name>
        <dbReference type="ChEBI" id="CHEBI:30413"/>
    </ligand>
    <ligandPart>
        <name>Fe</name>
        <dbReference type="ChEBI" id="CHEBI:18248"/>
    </ligandPart>
</feature>
<evidence type="ECO:0000256" key="10">
    <source>
        <dbReference type="ARBA" id="ARBA00023004"/>
    </source>
</evidence>
<protein>
    <recommendedName>
        <fullName evidence="18">Cytochrome P450</fullName>
    </recommendedName>
</protein>
<dbReference type="InterPro" id="IPR050476">
    <property type="entry name" value="Insect_CytP450_Detox"/>
</dbReference>
<evidence type="ECO:0000256" key="14">
    <source>
        <dbReference type="RuleBase" id="RU000461"/>
    </source>
</evidence>
<keyword evidence="10 13" id="KW-0408">Iron</keyword>
<evidence type="ECO:0000256" key="15">
    <source>
        <dbReference type="SAM" id="Phobius"/>
    </source>
</evidence>
<dbReference type="SUPFAM" id="SSF48264">
    <property type="entry name" value="Cytochrome P450"/>
    <property type="match status" value="1"/>
</dbReference>
<reference evidence="16" key="1">
    <citation type="submission" date="2021-12" db="EMBL/GenBank/DDBJ databases">
        <authorList>
            <person name="King R."/>
        </authorList>
    </citation>
    <scope>NUCLEOTIDE SEQUENCE</scope>
</reference>
<keyword evidence="15" id="KW-0812">Transmembrane</keyword>
<evidence type="ECO:0000256" key="12">
    <source>
        <dbReference type="ARBA" id="ARBA00023136"/>
    </source>
</evidence>
<accession>A0A9P0AD91</accession>
<dbReference type="PRINTS" id="PR00463">
    <property type="entry name" value="EP450I"/>
</dbReference>
<dbReference type="PANTHER" id="PTHR24292:SF104">
    <property type="entry name" value="CYTOCHROME P450 308A1-RELATED"/>
    <property type="match status" value="1"/>
</dbReference>
<dbReference type="CDD" id="cd11056">
    <property type="entry name" value="CYP6-like"/>
    <property type="match status" value="1"/>
</dbReference>
<dbReference type="EMBL" id="OU963865">
    <property type="protein sequence ID" value="CAH0388129.1"/>
    <property type="molecule type" value="Genomic_DNA"/>
</dbReference>
<dbReference type="InterPro" id="IPR002401">
    <property type="entry name" value="Cyt_P450_E_grp-I"/>
</dbReference>
<comment type="cofactor">
    <cofactor evidence="1 13">
        <name>heme</name>
        <dbReference type="ChEBI" id="CHEBI:30413"/>
    </cofactor>
</comment>
<evidence type="ECO:0000256" key="13">
    <source>
        <dbReference type="PIRSR" id="PIRSR602401-1"/>
    </source>
</evidence>
<keyword evidence="17" id="KW-1185">Reference proteome</keyword>
<evidence type="ECO:0000256" key="5">
    <source>
        <dbReference type="ARBA" id="ARBA00022617"/>
    </source>
</evidence>
<evidence type="ECO:0000256" key="4">
    <source>
        <dbReference type="ARBA" id="ARBA00010617"/>
    </source>
</evidence>
<evidence type="ECO:0000313" key="16">
    <source>
        <dbReference type="EMBL" id="CAH0388129.1"/>
    </source>
</evidence>
<dbReference type="Proteomes" id="UP001152759">
    <property type="component" value="Chromosome 4"/>
</dbReference>
<evidence type="ECO:0008006" key="18">
    <source>
        <dbReference type="Google" id="ProtNLM"/>
    </source>
</evidence>
<dbReference type="PRINTS" id="PR00385">
    <property type="entry name" value="P450"/>
</dbReference>
<keyword evidence="12 15" id="KW-0472">Membrane</keyword>
<keyword evidence="8" id="KW-0492">Microsome</keyword>
<dbReference type="Gene3D" id="1.10.630.10">
    <property type="entry name" value="Cytochrome P450"/>
    <property type="match status" value="1"/>
</dbReference>
<dbReference type="GO" id="GO:0016705">
    <property type="term" value="F:oxidoreductase activity, acting on paired donors, with incorporation or reduction of molecular oxygen"/>
    <property type="evidence" value="ECO:0007669"/>
    <property type="project" value="InterPro"/>
</dbReference>
<proteinExistence type="inferred from homology"/>
<keyword evidence="5 13" id="KW-0349">Heme</keyword>
<evidence type="ECO:0000256" key="1">
    <source>
        <dbReference type="ARBA" id="ARBA00001971"/>
    </source>
</evidence>
<evidence type="ECO:0000256" key="11">
    <source>
        <dbReference type="ARBA" id="ARBA00023033"/>
    </source>
</evidence>
<dbReference type="InterPro" id="IPR036396">
    <property type="entry name" value="Cyt_P450_sf"/>
</dbReference>
<keyword evidence="7" id="KW-0256">Endoplasmic reticulum</keyword>
<keyword evidence="9 14" id="KW-0560">Oxidoreductase</keyword>
<evidence type="ECO:0000256" key="6">
    <source>
        <dbReference type="ARBA" id="ARBA00022723"/>
    </source>
</evidence>
<evidence type="ECO:0000313" key="17">
    <source>
        <dbReference type="Proteomes" id="UP001152759"/>
    </source>
</evidence>
<gene>
    <name evidence="16" type="ORF">BEMITA_LOCUS7068</name>
</gene>
<dbReference type="GO" id="GO:0005789">
    <property type="term" value="C:endoplasmic reticulum membrane"/>
    <property type="evidence" value="ECO:0007669"/>
    <property type="project" value="UniProtKB-SubCell"/>
</dbReference>
<comment type="similarity">
    <text evidence="4 14">Belongs to the cytochrome P450 family.</text>
</comment>
<evidence type="ECO:0000256" key="2">
    <source>
        <dbReference type="ARBA" id="ARBA00004174"/>
    </source>
</evidence>
<dbReference type="InterPro" id="IPR017972">
    <property type="entry name" value="Cyt_P450_CS"/>
</dbReference>
<name>A0A9P0AD91_BEMTA</name>
<dbReference type="InterPro" id="IPR001128">
    <property type="entry name" value="Cyt_P450"/>
</dbReference>
<keyword evidence="11 14" id="KW-0503">Monooxygenase</keyword>
<evidence type="ECO:0000256" key="3">
    <source>
        <dbReference type="ARBA" id="ARBA00004406"/>
    </source>
</evidence>
<evidence type="ECO:0000256" key="7">
    <source>
        <dbReference type="ARBA" id="ARBA00022824"/>
    </source>
</evidence>
<dbReference type="Pfam" id="PF00067">
    <property type="entry name" value="p450"/>
    <property type="match status" value="1"/>
</dbReference>
<feature type="transmembrane region" description="Helical" evidence="15">
    <location>
        <begin position="6"/>
        <end position="28"/>
    </location>
</feature>
<evidence type="ECO:0000256" key="8">
    <source>
        <dbReference type="ARBA" id="ARBA00022848"/>
    </source>
</evidence>
<evidence type="ECO:0000256" key="9">
    <source>
        <dbReference type="ARBA" id="ARBA00023002"/>
    </source>
</evidence>